<sequence length="123" mass="13029">MARDEINAFLGSGTVYQGKLNFQGSVRIDGVFTGEVHSEGTLIIGKDARVEGQVRVGQLILSGNVHGEVVAAKKAVLHKTANFVGSLFAPLLMVEEGAKMEGQICMQASKDLAKGAPEAEQEM</sequence>
<reference evidence="2 3" key="1">
    <citation type="submission" date="2020-05" db="EMBL/GenBank/DDBJ databases">
        <title>Draft genome sequence of Desulfovibrio psychrotolerans JS1T.</title>
        <authorList>
            <person name="Ueno A."/>
            <person name="Tamazawa S."/>
            <person name="Tamamura S."/>
            <person name="Murakami T."/>
            <person name="Kiyama T."/>
            <person name="Inomata H."/>
            <person name="Amano Y."/>
            <person name="Miyakawa K."/>
            <person name="Tamaki H."/>
            <person name="Naganuma T."/>
            <person name="Kaneko K."/>
        </authorList>
    </citation>
    <scope>NUCLEOTIDE SEQUENCE [LARGE SCALE GENOMIC DNA]</scope>
    <source>
        <strain evidence="2 3">JS1</strain>
    </source>
</reference>
<dbReference type="Proteomes" id="UP000503820">
    <property type="component" value="Unassembled WGS sequence"/>
</dbReference>
<dbReference type="Pfam" id="PF04519">
    <property type="entry name" value="Bactofilin"/>
    <property type="match status" value="1"/>
</dbReference>
<accession>A0A7J0BV78</accession>
<name>A0A7J0BV78_9BACT</name>
<dbReference type="InterPro" id="IPR007607">
    <property type="entry name" value="BacA/B"/>
</dbReference>
<comment type="caution">
    <text evidence="2">The sequence shown here is derived from an EMBL/GenBank/DDBJ whole genome shotgun (WGS) entry which is preliminary data.</text>
</comment>
<evidence type="ECO:0000313" key="2">
    <source>
        <dbReference type="EMBL" id="GFM37065.1"/>
    </source>
</evidence>
<organism evidence="2 3">
    <name type="scientific">Desulfovibrio psychrotolerans</name>
    <dbReference type="NCBI Taxonomy" id="415242"/>
    <lineage>
        <taxon>Bacteria</taxon>
        <taxon>Pseudomonadati</taxon>
        <taxon>Thermodesulfobacteriota</taxon>
        <taxon>Desulfovibrionia</taxon>
        <taxon>Desulfovibrionales</taxon>
        <taxon>Desulfovibrionaceae</taxon>
        <taxon>Desulfovibrio</taxon>
    </lineage>
</organism>
<evidence type="ECO:0000256" key="1">
    <source>
        <dbReference type="ARBA" id="ARBA00044755"/>
    </source>
</evidence>
<dbReference type="AlphaFoldDB" id="A0A7J0BV78"/>
<protein>
    <submittedName>
        <fullName evidence="2">Membrane protein</fullName>
    </submittedName>
</protein>
<dbReference type="RefSeq" id="WP_174409711.1">
    <property type="nucleotide sequence ID" value="NZ_BLVP01000008.1"/>
</dbReference>
<proteinExistence type="inferred from homology"/>
<comment type="similarity">
    <text evidence="1">Belongs to the bactofilin family.</text>
</comment>
<gene>
    <name evidence="2" type="ORF">DSM19430T_17490</name>
</gene>
<dbReference type="PANTHER" id="PTHR35024:SF4">
    <property type="entry name" value="POLYMER-FORMING CYTOSKELETAL PROTEIN"/>
    <property type="match status" value="1"/>
</dbReference>
<dbReference type="PANTHER" id="PTHR35024">
    <property type="entry name" value="HYPOTHETICAL CYTOSOLIC PROTEIN"/>
    <property type="match status" value="1"/>
</dbReference>
<evidence type="ECO:0000313" key="3">
    <source>
        <dbReference type="Proteomes" id="UP000503820"/>
    </source>
</evidence>
<dbReference type="EMBL" id="BLVP01000008">
    <property type="protein sequence ID" value="GFM37065.1"/>
    <property type="molecule type" value="Genomic_DNA"/>
</dbReference>
<keyword evidence="3" id="KW-1185">Reference proteome</keyword>